<gene>
    <name evidence="1" type="ORF">SAMN02910262_02110</name>
</gene>
<dbReference type="EMBL" id="FOZC01000013">
    <property type="protein sequence ID" value="SFR84243.1"/>
    <property type="molecule type" value="Genomic_DNA"/>
</dbReference>
<dbReference type="AlphaFoldDB" id="A0A1I6JZ60"/>
<dbReference type="Proteomes" id="UP000214760">
    <property type="component" value="Unassembled WGS sequence"/>
</dbReference>
<accession>A0A1I6JZ60</accession>
<protein>
    <submittedName>
        <fullName evidence="1">Uncharacterized protein</fullName>
    </submittedName>
</protein>
<evidence type="ECO:0000313" key="1">
    <source>
        <dbReference type="EMBL" id="SFR84243.1"/>
    </source>
</evidence>
<name>A0A1I6JZ60_9FIRM</name>
<sequence length="60" mass="7050">MLKISLETDKKRLYGMFNEGEKGAILCLPFHDVRPALRVSDGVKFSPFYIYFSEKKIFFK</sequence>
<evidence type="ECO:0000313" key="2">
    <source>
        <dbReference type="Proteomes" id="UP000214760"/>
    </source>
</evidence>
<reference evidence="1 2" key="1">
    <citation type="submission" date="2016-10" db="EMBL/GenBank/DDBJ databases">
        <authorList>
            <person name="de Groot N.N."/>
        </authorList>
    </citation>
    <scope>NUCLEOTIDE SEQUENCE [LARGE SCALE GENOMIC DNA]</scope>
    <source>
        <strain evidence="1 2">F</strain>
    </source>
</reference>
<dbReference type="RefSeq" id="WP_031474002.1">
    <property type="nucleotide sequence ID" value="NZ_FOZC01000013.1"/>
</dbReference>
<organism evidence="1 2">
    <name type="scientific">[Clostridium] aminophilum</name>
    <dbReference type="NCBI Taxonomy" id="1526"/>
    <lineage>
        <taxon>Bacteria</taxon>
        <taxon>Bacillati</taxon>
        <taxon>Bacillota</taxon>
        <taxon>Clostridia</taxon>
        <taxon>Lachnospirales</taxon>
        <taxon>Lachnospiraceae</taxon>
    </lineage>
</organism>
<proteinExistence type="predicted"/>